<protein>
    <submittedName>
        <fullName evidence="4">Uncharacterized protein</fullName>
    </submittedName>
</protein>
<gene>
    <name evidence="4" type="primary">LOC108008936</name>
</gene>
<keyword evidence="2" id="KW-0472">Membrane</keyword>
<keyword evidence="2" id="KW-1133">Transmembrane helix</keyword>
<dbReference type="Proteomes" id="UP001652628">
    <property type="component" value="Chromosome 2R"/>
</dbReference>
<keyword evidence="3" id="KW-1185">Reference proteome</keyword>
<keyword evidence="2" id="KW-0812">Transmembrane</keyword>
<dbReference type="GeneID" id="108008936"/>
<proteinExistence type="predicted"/>
<organism evidence="3 4">
    <name type="scientific">Drosophila suzukii</name>
    <name type="common">Spotted-wing drosophila fruit fly</name>
    <dbReference type="NCBI Taxonomy" id="28584"/>
    <lineage>
        <taxon>Eukaryota</taxon>
        <taxon>Metazoa</taxon>
        <taxon>Ecdysozoa</taxon>
        <taxon>Arthropoda</taxon>
        <taxon>Hexapoda</taxon>
        <taxon>Insecta</taxon>
        <taxon>Pterygota</taxon>
        <taxon>Neoptera</taxon>
        <taxon>Endopterygota</taxon>
        <taxon>Diptera</taxon>
        <taxon>Brachycera</taxon>
        <taxon>Muscomorpha</taxon>
        <taxon>Ephydroidea</taxon>
        <taxon>Drosophilidae</taxon>
        <taxon>Drosophila</taxon>
        <taxon>Sophophora</taxon>
    </lineage>
</organism>
<name>A0AB39Z4T6_DROSZ</name>
<evidence type="ECO:0000313" key="4">
    <source>
        <dbReference type="RefSeq" id="XP_016928337.2"/>
    </source>
</evidence>
<evidence type="ECO:0000256" key="2">
    <source>
        <dbReference type="SAM" id="Phobius"/>
    </source>
</evidence>
<dbReference type="RefSeq" id="XP_016928337.2">
    <property type="nucleotide sequence ID" value="XM_017072848.4"/>
</dbReference>
<dbReference type="AlphaFoldDB" id="A0AB39Z4T6"/>
<accession>A0AB39Z4T6</accession>
<sequence>MADGVNFTMAPFPPDAIEYSSTEAEPKSSGAEDPIPSVLITGLLILGLMVWFRLLSKWATVKRGYLERKTVKIVEERKALSRRNQYIH</sequence>
<evidence type="ECO:0000313" key="3">
    <source>
        <dbReference type="Proteomes" id="UP001652628"/>
    </source>
</evidence>
<feature type="region of interest" description="Disordered" evidence="1">
    <location>
        <begin position="1"/>
        <end position="32"/>
    </location>
</feature>
<evidence type="ECO:0000256" key="1">
    <source>
        <dbReference type="SAM" id="MobiDB-lite"/>
    </source>
</evidence>
<reference evidence="4" key="1">
    <citation type="submission" date="2025-08" db="UniProtKB">
        <authorList>
            <consortium name="RefSeq"/>
        </authorList>
    </citation>
    <scope>IDENTIFICATION</scope>
</reference>
<feature type="transmembrane region" description="Helical" evidence="2">
    <location>
        <begin position="35"/>
        <end position="55"/>
    </location>
</feature>